<sequence>MPREGSGHVADNAIETGENLTHGAPSGNEAPTSSGVDRSSKAAPAPDHEAGEGLKHADGSITSSGQGSDKSGSGKGPIKATVDEQAEKLTK</sequence>
<accession>A0AAI8YSG1</accession>
<keyword evidence="3" id="KW-1185">Reference proteome</keyword>
<evidence type="ECO:0000313" key="3">
    <source>
        <dbReference type="Proteomes" id="UP001296104"/>
    </source>
</evidence>
<reference evidence="2" key="1">
    <citation type="submission" date="2023-11" db="EMBL/GenBank/DDBJ databases">
        <authorList>
            <person name="Alioto T."/>
            <person name="Alioto T."/>
            <person name="Gomez Garrido J."/>
        </authorList>
    </citation>
    <scope>NUCLEOTIDE SEQUENCE</scope>
</reference>
<gene>
    <name evidence="2" type="ORF">LECACI_7A001158</name>
</gene>
<dbReference type="EMBL" id="CAVMBE010000004">
    <property type="protein sequence ID" value="CAK3819639.1"/>
    <property type="molecule type" value="Genomic_DNA"/>
</dbReference>
<proteinExistence type="predicted"/>
<evidence type="ECO:0000256" key="1">
    <source>
        <dbReference type="SAM" id="MobiDB-lite"/>
    </source>
</evidence>
<feature type="compositionally biased region" description="Basic and acidic residues" evidence="1">
    <location>
        <begin position="81"/>
        <end position="91"/>
    </location>
</feature>
<feature type="compositionally biased region" description="Basic and acidic residues" evidence="1">
    <location>
        <begin position="46"/>
        <end position="58"/>
    </location>
</feature>
<dbReference type="AlphaFoldDB" id="A0AAI8YSG1"/>
<feature type="region of interest" description="Disordered" evidence="1">
    <location>
        <begin position="1"/>
        <end position="91"/>
    </location>
</feature>
<evidence type="ECO:0000313" key="2">
    <source>
        <dbReference type="EMBL" id="CAK3819639.1"/>
    </source>
</evidence>
<comment type="caution">
    <text evidence="2">The sequence shown here is derived from an EMBL/GenBank/DDBJ whole genome shotgun (WGS) entry which is preliminary data.</text>
</comment>
<dbReference type="Proteomes" id="UP001296104">
    <property type="component" value="Unassembled WGS sequence"/>
</dbReference>
<name>A0AAI8YSG1_9PEZI</name>
<protein>
    <submittedName>
        <fullName evidence="2">Uncharacterized protein</fullName>
    </submittedName>
</protein>
<organism evidence="2 3">
    <name type="scientific">Lecanosticta acicola</name>
    <dbReference type="NCBI Taxonomy" id="111012"/>
    <lineage>
        <taxon>Eukaryota</taxon>
        <taxon>Fungi</taxon>
        <taxon>Dikarya</taxon>
        <taxon>Ascomycota</taxon>
        <taxon>Pezizomycotina</taxon>
        <taxon>Dothideomycetes</taxon>
        <taxon>Dothideomycetidae</taxon>
        <taxon>Mycosphaerellales</taxon>
        <taxon>Mycosphaerellaceae</taxon>
        <taxon>Lecanosticta</taxon>
    </lineage>
</organism>